<dbReference type="SUPFAM" id="SSF51735">
    <property type="entry name" value="NAD(P)-binding Rossmann-fold domains"/>
    <property type="match status" value="1"/>
</dbReference>
<name>A0A550CB61_9AGAR</name>
<comment type="similarity">
    <text evidence="1">Belongs to the NmrA-type oxidoreductase family.</text>
</comment>
<dbReference type="EMBL" id="VDMD01000014">
    <property type="protein sequence ID" value="TRM62041.1"/>
    <property type="molecule type" value="Genomic_DNA"/>
</dbReference>
<protein>
    <recommendedName>
        <fullName evidence="3">NmrA-like domain-containing protein</fullName>
    </recommendedName>
</protein>
<evidence type="ECO:0000313" key="4">
    <source>
        <dbReference type="EMBL" id="TRM62041.1"/>
    </source>
</evidence>
<dbReference type="Proteomes" id="UP000320762">
    <property type="component" value="Unassembled WGS sequence"/>
</dbReference>
<keyword evidence="5" id="KW-1185">Reference proteome</keyword>
<evidence type="ECO:0000256" key="1">
    <source>
        <dbReference type="ARBA" id="ARBA00006328"/>
    </source>
</evidence>
<dbReference type="InterPro" id="IPR036291">
    <property type="entry name" value="NAD(P)-bd_dom_sf"/>
</dbReference>
<reference evidence="4 5" key="1">
    <citation type="journal article" date="2019" name="New Phytol.">
        <title>Comparative genomics reveals unique wood-decay strategies and fruiting body development in the Schizophyllaceae.</title>
        <authorList>
            <person name="Almasi E."/>
            <person name="Sahu N."/>
            <person name="Krizsan K."/>
            <person name="Balint B."/>
            <person name="Kovacs G.M."/>
            <person name="Kiss B."/>
            <person name="Cseklye J."/>
            <person name="Drula E."/>
            <person name="Henrissat B."/>
            <person name="Nagy I."/>
            <person name="Chovatia M."/>
            <person name="Adam C."/>
            <person name="LaButti K."/>
            <person name="Lipzen A."/>
            <person name="Riley R."/>
            <person name="Grigoriev I.V."/>
            <person name="Nagy L.G."/>
        </authorList>
    </citation>
    <scope>NUCLEOTIDE SEQUENCE [LARGE SCALE GENOMIC DNA]</scope>
    <source>
        <strain evidence="4 5">NL-1724</strain>
    </source>
</reference>
<feature type="domain" description="NmrA-like" evidence="3">
    <location>
        <begin position="7"/>
        <end position="246"/>
    </location>
</feature>
<comment type="caution">
    <text evidence="4">The sequence shown here is derived from an EMBL/GenBank/DDBJ whole genome shotgun (WGS) entry which is preliminary data.</text>
</comment>
<gene>
    <name evidence="4" type="ORF">BD626DRAFT_499577</name>
</gene>
<evidence type="ECO:0000313" key="5">
    <source>
        <dbReference type="Proteomes" id="UP000320762"/>
    </source>
</evidence>
<keyword evidence="2" id="KW-0521">NADP</keyword>
<dbReference type="PANTHER" id="PTHR42748:SF7">
    <property type="entry name" value="NMRA LIKE REDOX SENSOR 1-RELATED"/>
    <property type="match status" value="1"/>
</dbReference>
<dbReference type="GO" id="GO:0005634">
    <property type="term" value="C:nucleus"/>
    <property type="evidence" value="ECO:0007669"/>
    <property type="project" value="TreeGrafter"/>
</dbReference>
<dbReference type="OrthoDB" id="419598at2759"/>
<dbReference type="InterPro" id="IPR051164">
    <property type="entry name" value="NmrA-like_oxidored"/>
</dbReference>
<dbReference type="CDD" id="cd05251">
    <property type="entry name" value="NmrA_like_SDR_a"/>
    <property type="match status" value="1"/>
</dbReference>
<accession>A0A550CB61</accession>
<sequence length="302" mass="32232">MSTRIATVFGATGQQGSAVVHAILKDGTFTPRAVTRDVNSDSARALAALGADVVAANLGDKEAVRNAVVGAEAVFLVTIPFDASLPEMTQGTNVIDASKEAGVRFVVFSTLPDVSALSKGKYTNAVQSDEKAKIQGYLEASGLAHASIATGGFFENVLKPFLGQDWEKTDDGYVLPTFMRPNAPTVQTWIGHDMGPAVVALFKQYDTRAAEILGQTFVLGSARMTYEDFAAELSKGFGQPIQVKFAGRVGFPAADDMLDAMTEFTFYPGVTIPDPRLEKLGVKMGSIEEFGRTLLKSYLAEL</sequence>
<dbReference type="PANTHER" id="PTHR42748">
    <property type="entry name" value="NITROGEN METABOLITE REPRESSION PROTEIN NMRA FAMILY MEMBER"/>
    <property type="match status" value="1"/>
</dbReference>
<proteinExistence type="inferred from homology"/>
<dbReference type="STRING" id="97359.A0A550CB61"/>
<evidence type="ECO:0000256" key="2">
    <source>
        <dbReference type="ARBA" id="ARBA00022857"/>
    </source>
</evidence>
<dbReference type="Gene3D" id="3.40.50.720">
    <property type="entry name" value="NAD(P)-binding Rossmann-like Domain"/>
    <property type="match status" value="1"/>
</dbReference>
<organism evidence="4 5">
    <name type="scientific">Schizophyllum amplum</name>
    <dbReference type="NCBI Taxonomy" id="97359"/>
    <lineage>
        <taxon>Eukaryota</taxon>
        <taxon>Fungi</taxon>
        <taxon>Dikarya</taxon>
        <taxon>Basidiomycota</taxon>
        <taxon>Agaricomycotina</taxon>
        <taxon>Agaricomycetes</taxon>
        <taxon>Agaricomycetidae</taxon>
        <taxon>Agaricales</taxon>
        <taxon>Schizophyllaceae</taxon>
        <taxon>Schizophyllum</taxon>
    </lineage>
</organism>
<dbReference type="Gene3D" id="3.90.25.10">
    <property type="entry name" value="UDP-galactose 4-epimerase, domain 1"/>
    <property type="match status" value="1"/>
</dbReference>
<evidence type="ECO:0000259" key="3">
    <source>
        <dbReference type="Pfam" id="PF05368"/>
    </source>
</evidence>
<dbReference type="InterPro" id="IPR008030">
    <property type="entry name" value="NmrA-like"/>
</dbReference>
<dbReference type="AlphaFoldDB" id="A0A550CB61"/>
<dbReference type="Pfam" id="PF05368">
    <property type="entry name" value="NmrA"/>
    <property type="match status" value="1"/>
</dbReference>